<sequence length="99" mass="10832">MTGRENERVRGRDGFKQKTSISESDGLRALLELNGRTGSKRRGEVKWEQRQGQVSTSKVPSSSLSSTLSISISCPSLYPRPCLIAWPSDLQAAKATPVL</sequence>
<organism evidence="2 3">
    <name type="scientific">Protopolystoma xenopodis</name>
    <dbReference type="NCBI Taxonomy" id="117903"/>
    <lineage>
        <taxon>Eukaryota</taxon>
        <taxon>Metazoa</taxon>
        <taxon>Spiralia</taxon>
        <taxon>Lophotrochozoa</taxon>
        <taxon>Platyhelminthes</taxon>
        <taxon>Monogenea</taxon>
        <taxon>Polyopisthocotylea</taxon>
        <taxon>Polystomatidea</taxon>
        <taxon>Polystomatidae</taxon>
        <taxon>Protopolystoma</taxon>
    </lineage>
</organism>
<keyword evidence="3" id="KW-1185">Reference proteome</keyword>
<dbReference type="EMBL" id="CAAALY010019109">
    <property type="protein sequence ID" value="VEL13840.1"/>
    <property type="molecule type" value="Genomic_DNA"/>
</dbReference>
<name>A0A3S5B5K6_9PLAT</name>
<proteinExistence type="predicted"/>
<feature type="region of interest" description="Disordered" evidence="1">
    <location>
        <begin position="33"/>
        <end position="64"/>
    </location>
</feature>
<evidence type="ECO:0000256" key="1">
    <source>
        <dbReference type="SAM" id="MobiDB-lite"/>
    </source>
</evidence>
<gene>
    <name evidence="2" type="ORF">PXEA_LOCUS7280</name>
</gene>
<feature type="compositionally biased region" description="Low complexity" evidence="1">
    <location>
        <begin position="54"/>
        <end position="64"/>
    </location>
</feature>
<reference evidence="2" key="1">
    <citation type="submission" date="2018-11" db="EMBL/GenBank/DDBJ databases">
        <authorList>
            <consortium name="Pathogen Informatics"/>
        </authorList>
    </citation>
    <scope>NUCLEOTIDE SEQUENCE</scope>
</reference>
<feature type="region of interest" description="Disordered" evidence="1">
    <location>
        <begin position="1"/>
        <end position="21"/>
    </location>
</feature>
<accession>A0A3S5B5K6</accession>
<evidence type="ECO:0000313" key="2">
    <source>
        <dbReference type="EMBL" id="VEL13840.1"/>
    </source>
</evidence>
<feature type="compositionally biased region" description="Basic and acidic residues" evidence="1">
    <location>
        <begin position="1"/>
        <end position="16"/>
    </location>
</feature>
<evidence type="ECO:0000313" key="3">
    <source>
        <dbReference type="Proteomes" id="UP000784294"/>
    </source>
</evidence>
<dbReference type="AlphaFoldDB" id="A0A3S5B5K6"/>
<protein>
    <submittedName>
        <fullName evidence="2">Uncharacterized protein</fullName>
    </submittedName>
</protein>
<comment type="caution">
    <text evidence="2">The sequence shown here is derived from an EMBL/GenBank/DDBJ whole genome shotgun (WGS) entry which is preliminary data.</text>
</comment>
<dbReference type="Proteomes" id="UP000784294">
    <property type="component" value="Unassembled WGS sequence"/>
</dbReference>